<evidence type="ECO:0000313" key="1">
    <source>
        <dbReference type="EMBL" id="TGD22838.1"/>
    </source>
</evidence>
<protein>
    <submittedName>
        <fullName evidence="1">Uncharacterized protein</fullName>
    </submittedName>
</protein>
<organism evidence="1 2">
    <name type="scientific">Companilactobacillus suantsaicola</name>
    <dbReference type="NCBI Taxonomy" id="2487723"/>
    <lineage>
        <taxon>Bacteria</taxon>
        <taxon>Bacillati</taxon>
        <taxon>Bacillota</taxon>
        <taxon>Bacilli</taxon>
        <taxon>Lactobacillales</taxon>
        <taxon>Lactobacillaceae</taxon>
        <taxon>Companilactobacillus</taxon>
    </lineage>
</organism>
<dbReference type="Proteomes" id="UP000298021">
    <property type="component" value="Unassembled WGS sequence"/>
</dbReference>
<keyword evidence="2" id="KW-1185">Reference proteome</keyword>
<proteinExistence type="predicted"/>
<dbReference type="EMBL" id="RKLY01000018">
    <property type="protein sequence ID" value="TGD22838.1"/>
    <property type="molecule type" value="Genomic_DNA"/>
</dbReference>
<accession>A0A4Z0JL41</accession>
<dbReference type="AlphaFoldDB" id="A0A4Z0JL41"/>
<name>A0A4Z0JL41_9LACO</name>
<gene>
    <name evidence="1" type="ORF">EGT49_07910</name>
</gene>
<comment type="caution">
    <text evidence="1">The sequence shown here is derived from an EMBL/GenBank/DDBJ whole genome shotgun (WGS) entry which is preliminary data.</text>
</comment>
<reference evidence="1 2" key="1">
    <citation type="submission" date="2018-10" db="EMBL/GenBank/DDBJ databases">
        <title>Lactobacillus sp. R7 and Lactobacillus sp. R19 isolated from fermented mustard green product of Taiwan.</title>
        <authorList>
            <person name="Lin S.-T."/>
        </authorList>
    </citation>
    <scope>NUCLEOTIDE SEQUENCE [LARGE SCALE GENOMIC DNA]</scope>
    <source>
        <strain evidence="1 2">BCRC 81127</strain>
    </source>
</reference>
<dbReference type="RefSeq" id="WP_135373174.1">
    <property type="nucleotide sequence ID" value="NZ_RKLY01000018.1"/>
</dbReference>
<sequence>MDYSTSTMIILDWNLLMCLREYHDQEKQVKSVDILKELNHEGKVYYSAEVLAYFRQFMEQADGHEFVSDFLDGDELQELDDFERIEELDFEKRFPNHNNISMLVYSTFQTLADLEVDIRRDLLNEHIDLLYVDCAERWLDEGKLEMAEAIRSRFFLEFGKCARDLDFAVDAGTISAEEFVDILGTYYWDSEDEI</sequence>
<evidence type="ECO:0000313" key="2">
    <source>
        <dbReference type="Proteomes" id="UP000298021"/>
    </source>
</evidence>